<comment type="function">
    <text evidence="6">May function as a negative regulator of the EGFR/Ras/MAPK signaling pathway during eye development.</text>
</comment>
<dbReference type="Pfam" id="PF13831">
    <property type="entry name" value="PHD_2"/>
    <property type="match status" value="1"/>
</dbReference>
<dbReference type="PROSITE" id="PS50016">
    <property type="entry name" value="ZF_PHD_2"/>
    <property type="match status" value="1"/>
</dbReference>
<evidence type="ECO:0000256" key="6">
    <source>
        <dbReference type="ARBA" id="ARBA00055261"/>
    </source>
</evidence>
<dbReference type="InterPro" id="IPR019786">
    <property type="entry name" value="Zinc_finger_PHD-type_CS"/>
</dbReference>
<evidence type="ECO:0000256" key="1">
    <source>
        <dbReference type="ARBA" id="ARBA00022723"/>
    </source>
</evidence>
<proteinExistence type="inferred from homology"/>
<evidence type="ECO:0000259" key="9">
    <source>
        <dbReference type="PROSITE" id="PS50016"/>
    </source>
</evidence>
<dbReference type="PANTHER" id="PTHR13793:SF160">
    <property type="entry name" value="PHD FINGER PROTEIN RHINOCEROS"/>
    <property type="match status" value="1"/>
</dbReference>
<evidence type="ECO:0000256" key="2">
    <source>
        <dbReference type="ARBA" id="ARBA00022737"/>
    </source>
</evidence>
<evidence type="ECO:0000256" key="8">
    <source>
        <dbReference type="PROSITE-ProRule" id="PRU00146"/>
    </source>
</evidence>
<dbReference type="AlphaFoldDB" id="A0A087UVJ2"/>
<dbReference type="InterPro" id="IPR011011">
    <property type="entry name" value="Znf_FYVE_PHD"/>
</dbReference>
<dbReference type="EMBL" id="KK121845">
    <property type="protein sequence ID" value="KFM81381.1"/>
    <property type="molecule type" value="Genomic_DNA"/>
</dbReference>
<reference evidence="10 11" key="1">
    <citation type="submission" date="2013-11" db="EMBL/GenBank/DDBJ databases">
        <title>Genome sequencing of Stegodyphus mimosarum.</title>
        <authorList>
            <person name="Bechsgaard J."/>
        </authorList>
    </citation>
    <scope>NUCLEOTIDE SEQUENCE [LARGE SCALE GENOMIC DNA]</scope>
</reference>
<dbReference type="InterPro" id="IPR019787">
    <property type="entry name" value="Znf_PHD-finger"/>
</dbReference>
<keyword evidence="3 8" id="KW-0863">Zinc-finger</keyword>
<evidence type="ECO:0000256" key="3">
    <source>
        <dbReference type="ARBA" id="ARBA00022771"/>
    </source>
</evidence>
<organism evidence="10 11">
    <name type="scientific">Stegodyphus mimosarum</name>
    <name type="common">African social velvet spider</name>
    <dbReference type="NCBI Taxonomy" id="407821"/>
    <lineage>
        <taxon>Eukaryota</taxon>
        <taxon>Metazoa</taxon>
        <taxon>Ecdysozoa</taxon>
        <taxon>Arthropoda</taxon>
        <taxon>Chelicerata</taxon>
        <taxon>Arachnida</taxon>
        <taxon>Araneae</taxon>
        <taxon>Araneomorphae</taxon>
        <taxon>Entelegynae</taxon>
        <taxon>Eresoidea</taxon>
        <taxon>Eresidae</taxon>
        <taxon>Stegodyphus</taxon>
    </lineage>
</organism>
<gene>
    <name evidence="10" type="ORF">X975_04185</name>
</gene>
<dbReference type="GO" id="GO:0006357">
    <property type="term" value="P:regulation of transcription by RNA polymerase II"/>
    <property type="evidence" value="ECO:0007669"/>
    <property type="project" value="TreeGrafter"/>
</dbReference>
<dbReference type="CDD" id="cd15573">
    <property type="entry name" value="PHD_JADE"/>
    <property type="match status" value="1"/>
</dbReference>
<protein>
    <recommendedName>
        <fullName evidence="7">PHD finger protein rhinoceros</fullName>
    </recommendedName>
</protein>
<evidence type="ECO:0000256" key="4">
    <source>
        <dbReference type="ARBA" id="ARBA00022833"/>
    </source>
</evidence>
<sequence length="143" mass="16243">MSYTNTLAERTCRYDMDDVDLNWLTMVNEDREDYGLQPLEETFVEQVIEEFEVQAYVNFQEAIKSEEGLGLEYDEDAICDVCRSPDSHEGNEMVFCDACNICVHQICYGITKIPEGSWICRTCALSIRPACALCPNRGGAMKT</sequence>
<feature type="domain" description="PHD-type" evidence="9">
    <location>
        <begin position="76"/>
        <end position="126"/>
    </location>
</feature>
<dbReference type="Proteomes" id="UP000054359">
    <property type="component" value="Unassembled WGS sequence"/>
</dbReference>
<dbReference type="GO" id="GO:0008270">
    <property type="term" value="F:zinc ion binding"/>
    <property type="evidence" value="ECO:0007669"/>
    <property type="project" value="UniProtKB-KW"/>
</dbReference>
<dbReference type="InterPro" id="IPR019542">
    <property type="entry name" value="Enhancer_polycomb-like_N"/>
</dbReference>
<feature type="non-terminal residue" evidence="10">
    <location>
        <position position="143"/>
    </location>
</feature>
<dbReference type="InterPro" id="IPR050701">
    <property type="entry name" value="Histone_Mod_Regulator"/>
</dbReference>
<dbReference type="Gene3D" id="3.30.40.10">
    <property type="entry name" value="Zinc/RING finger domain, C3HC4 (zinc finger)"/>
    <property type="match status" value="1"/>
</dbReference>
<evidence type="ECO:0000313" key="11">
    <source>
        <dbReference type="Proteomes" id="UP000054359"/>
    </source>
</evidence>
<evidence type="ECO:0000313" key="10">
    <source>
        <dbReference type="EMBL" id="KFM81381.1"/>
    </source>
</evidence>
<keyword evidence="1" id="KW-0479">Metal-binding</keyword>
<dbReference type="Pfam" id="PF10513">
    <property type="entry name" value="EPL1"/>
    <property type="match status" value="1"/>
</dbReference>
<name>A0A087UVJ2_STEMI</name>
<dbReference type="STRING" id="407821.A0A087UVJ2"/>
<keyword evidence="11" id="KW-1185">Reference proteome</keyword>
<keyword evidence="2" id="KW-0677">Repeat</keyword>
<keyword evidence="4" id="KW-0862">Zinc</keyword>
<dbReference type="SUPFAM" id="SSF57903">
    <property type="entry name" value="FYVE/PHD zinc finger"/>
    <property type="match status" value="1"/>
</dbReference>
<dbReference type="SMART" id="SM00249">
    <property type="entry name" value="PHD"/>
    <property type="match status" value="1"/>
</dbReference>
<dbReference type="InterPro" id="IPR013083">
    <property type="entry name" value="Znf_RING/FYVE/PHD"/>
</dbReference>
<accession>A0A087UVJ2</accession>
<evidence type="ECO:0000256" key="5">
    <source>
        <dbReference type="ARBA" id="ARBA00038371"/>
    </source>
</evidence>
<dbReference type="OrthoDB" id="6428430at2759"/>
<comment type="similarity">
    <text evidence="5">Belongs to the JADE family.</text>
</comment>
<dbReference type="FunFam" id="3.30.40.10:FF:000004">
    <property type="entry name" value="Jade family PHD finger 2"/>
    <property type="match status" value="1"/>
</dbReference>
<dbReference type="PANTHER" id="PTHR13793">
    <property type="entry name" value="PHD FINGER PROTEINS"/>
    <property type="match status" value="1"/>
</dbReference>
<dbReference type="PROSITE" id="PS01359">
    <property type="entry name" value="ZF_PHD_1"/>
    <property type="match status" value="1"/>
</dbReference>
<dbReference type="InterPro" id="IPR001965">
    <property type="entry name" value="Znf_PHD"/>
</dbReference>
<evidence type="ECO:0000256" key="7">
    <source>
        <dbReference type="ARBA" id="ARBA00068706"/>
    </source>
</evidence>